<evidence type="ECO:0000313" key="2">
    <source>
        <dbReference type="EMBL" id="MFF3669186.1"/>
    </source>
</evidence>
<gene>
    <name evidence="2" type="ORF">ACFYXI_26710</name>
</gene>
<feature type="transmembrane region" description="Helical" evidence="1">
    <location>
        <begin position="7"/>
        <end position="31"/>
    </location>
</feature>
<keyword evidence="1" id="KW-1133">Transmembrane helix</keyword>
<feature type="transmembrane region" description="Helical" evidence="1">
    <location>
        <begin position="43"/>
        <end position="63"/>
    </location>
</feature>
<dbReference type="Proteomes" id="UP001602013">
    <property type="component" value="Unassembled WGS sequence"/>
</dbReference>
<evidence type="ECO:0000313" key="3">
    <source>
        <dbReference type="Proteomes" id="UP001602013"/>
    </source>
</evidence>
<dbReference type="RefSeq" id="WP_387415093.1">
    <property type="nucleotide sequence ID" value="NZ_CP191998.1"/>
</dbReference>
<evidence type="ECO:0000256" key="1">
    <source>
        <dbReference type="SAM" id="Phobius"/>
    </source>
</evidence>
<keyword evidence="1" id="KW-0812">Transmembrane</keyword>
<protein>
    <recommendedName>
        <fullName evidence="4">Integral membrane protein</fullName>
    </recommendedName>
</protein>
<dbReference type="EMBL" id="JBIASD010000019">
    <property type="protein sequence ID" value="MFF3669186.1"/>
    <property type="molecule type" value="Genomic_DNA"/>
</dbReference>
<evidence type="ECO:0008006" key="4">
    <source>
        <dbReference type="Google" id="ProtNLM"/>
    </source>
</evidence>
<keyword evidence="3" id="KW-1185">Reference proteome</keyword>
<proteinExistence type="predicted"/>
<keyword evidence="1" id="KW-0472">Membrane</keyword>
<organism evidence="2 3">
    <name type="scientific">Microtetraspora malaysiensis</name>
    <dbReference type="NCBI Taxonomy" id="161358"/>
    <lineage>
        <taxon>Bacteria</taxon>
        <taxon>Bacillati</taxon>
        <taxon>Actinomycetota</taxon>
        <taxon>Actinomycetes</taxon>
        <taxon>Streptosporangiales</taxon>
        <taxon>Streptosporangiaceae</taxon>
        <taxon>Microtetraspora</taxon>
    </lineage>
</organism>
<name>A0ABW6SW65_9ACTN</name>
<accession>A0ABW6SW65</accession>
<feature type="transmembrane region" description="Helical" evidence="1">
    <location>
        <begin position="98"/>
        <end position="115"/>
    </location>
</feature>
<comment type="caution">
    <text evidence="2">The sequence shown here is derived from an EMBL/GenBank/DDBJ whole genome shotgun (WGS) entry which is preliminary data.</text>
</comment>
<sequence>MSSRPMTLTVASAVVAVEGLVSLILGGYVAVETLIGQPSDMTTSIAVAAFGVLAGLGLLWVAWGVLQVLRWSRGPGVLTQIFALPVAITLIQSQQYTYGVPLVLAAVIALVTLLAPPSTKALMGEDGPHAS</sequence>
<reference evidence="2 3" key="1">
    <citation type="submission" date="2024-10" db="EMBL/GenBank/DDBJ databases">
        <title>The Natural Products Discovery Center: Release of the First 8490 Sequenced Strains for Exploring Actinobacteria Biosynthetic Diversity.</title>
        <authorList>
            <person name="Kalkreuter E."/>
            <person name="Kautsar S.A."/>
            <person name="Yang D."/>
            <person name="Bader C.D."/>
            <person name="Teijaro C.N."/>
            <person name="Fluegel L."/>
            <person name="Davis C.M."/>
            <person name="Simpson J.R."/>
            <person name="Lauterbach L."/>
            <person name="Steele A.D."/>
            <person name="Gui C."/>
            <person name="Meng S."/>
            <person name="Li G."/>
            <person name="Viehrig K."/>
            <person name="Ye F."/>
            <person name="Su P."/>
            <person name="Kiefer A.F."/>
            <person name="Nichols A."/>
            <person name="Cepeda A.J."/>
            <person name="Yan W."/>
            <person name="Fan B."/>
            <person name="Jiang Y."/>
            <person name="Adhikari A."/>
            <person name="Zheng C.-J."/>
            <person name="Schuster L."/>
            <person name="Cowan T.M."/>
            <person name="Smanski M.J."/>
            <person name="Chevrette M.G."/>
            <person name="De Carvalho L.P.S."/>
            <person name="Shen B."/>
        </authorList>
    </citation>
    <scope>NUCLEOTIDE SEQUENCE [LARGE SCALE GENOMIC DNA]</scope>
    <source>
        <strain evidence="2 3">NPDC002173</strain>
    </source>
</reference>